<sequence>MSRRRSRGLPDHHQHGLQGLPSRGEAHRRDGHALRPVGWGLGPGGLELLALPDQAATQGLLVAHVQRGRRPRHLPAADRGGWRPAGRDRHGRLHHRVSEGDMGTEGDGRVRVELLGPLQVTVDGRLVAAGGPKLRAISAVLGLAGGRVVSVDELLAAVWGEDLPATARNTLQYHVGVLRKTLAAQGAASCLTTRDPGYSLRADTDVAEFKAYVAAGSRGAALGDHTTAAEQYAAALSLWRGRALADLWQFPFAEARAVALESCRLTCAEAWSDAELALGRSEDLISPLQDLIAENPTRERLWEQLMVALYRTGRQDAALSSYRTARKVLDDELGVAPSARLNRVHEAVLRQESWLWPDRAVPAGGGHTMVPTRLVTSEPQDAPPTLVAHGGQRIVLAGSPVVLGRQSDCDLVLQDDQASRRHAQVEPGPHGFVLVDLGSTNGTLLNGRPIAGPESLEPGDRILVGDTVVRFIGAG</sequence>
<dbReference type="GO" id="GO:0003677">
    <property type="term" value="F:DNA binding"/>
    <property type="evidence" value="ECO:0007669"/>
    <property type="project" value="UniProtKB-UniRule"/>
</dbReference>
<dbReference type="PROSITE" id="PS51755">
    <property type="entry name" value="OMPR_PHOB"/>
    <property type="match status" value="1"/>
</dbReference>
<keyword evidence="4 6" id="KW-0238">DNA-binding</keyword>
<dbReference type="Gene3D" id="2.60.200.20">
    <property type="match status" value="1"/>
</dbReference>
<dbReference type="PROSITE" id="PS50006">
    <property type="entry name" value="FHA_DOMAIN"/>
    <property type="match status" value="1"/>
</dbReference>
<dbReference type="SUPFAM" id="SSF46894">
    <property type="entry name" value="C-terminal effector domain of the bipartite response regulators"/>
    <property type="match status" value="1"/>
</dbReference>
<evidence type="ECO:0000256" key="6">
    <source>
        <dbReference type="PROSITE-ProRule" id="PRU01091"/>
    </source>
</evidence>
<proteinExistence type="inferred from homology"/>
<evidence type="ECO:0000313" key="10">
    <source>
        <dbReference type="EMBL" id="TGN62648.1"/>
    </source>
</evidence>
<dbReference type="EMBL" id="SRRO01000001">
    <property type="protein sequence ID" value="TGN62648.1"/>
    <property type="molecule type" value="Genomic_DNA"/>
</dbReference>
<dbReference type="SMART" id="SM00240">
    <property type="entry name" value="FHA"/>
    <property type="match status" value="1"/>
</dbReference>
<reference evidence="10 11" key="1">
    <citation type="submission" date="2019-04" db="EMBL/GenBank/DDBJ databases">
        <title>Three New Species of Nocardioides, Nocardioides euryhalodurans sp. nov., Nocardioides seonyuensis sp. nov. and Nocardioides eburneoflavus sp. nov. Isolated from Soil.</title>
        <authorList>
            <person name="Roh S.G."/>
            <person name="Lee C."/>
            <person name="Kim M.-K."/>
            <person name="Kim S.B."/>
        </authorList>
    </citation>
    <scope>NUCLEOTIDE SEQUENCE [LARGE SCALE GENOMIC DNA]</scope>
    <source>
        <strain evidence="10 11">MMS17-SY213</strain>
    </source>
</reference>
<evidence type="ECO:0000256" key="5">
    <source>
        <dbReference type="ARBA" id="ARBA00023163"/>
    </source>
</evidence>
<dbReference type="SMART" id="SM01043">
    <property type="entry name" value="BTAD"/>
    <property type="match status" value="1"/>
</dbReference>
<evidence type="ECO:0000256" key="1">
    <source>
        <dbReference type="ARBA" id="ARBA00005820"/>
    </source>
</evidence>
<dbReference type="SUPFAM" id="SSF48452">
    <property type="entry name" value="TPR-like"/>
    <property type="match status" value="1"/>
</dbReference>
<evidence type="ECO:0000259" key="8">
    <source>
        <dbReference type="PROSITE" id="PS50006"/>
    </source>
</evidence>
<dbReference type="Proteomes" id="UP000297496">
    <property type="component" value="Unassembled WGS sequence"/>
</dbReference>
<evidence type="ECO:0000256" key="4">
    <source>
        <dbReference type="ARBA" id="ARBA00023125"/>
    </source>
</evidence>
<keyword evidence="5" id="KW-0804">Transcription</keyword>
<dbReference type="InterPro" id="IPR008984">
    <property type="entry name" value="SMAD_FHA_dom_sf"/>
</dbReference>
<evidence type="ECO:0000313" key="11">
    <source>
        <dbReference type="Proteomes" id="UP000297496"/>
    </source>
</evidence>
<dbReference type="PANTHER" id="PTHR35807:SF1">
    <property type="entry name" value="TRANSCRIPTIONAL REGULATOR REDD"/>
    <property type="match status" value="1"/>
</dbReference>
<evidence type="ECO:0000256" key="2">
    <source>
        <dbReference type="ARBA" id="ARBA00022553"/>
    </source>
</evidence>
<dbReference type="GO" id="GO:0000160">
    <property type="term" value="P:phosphorelay signal transduction system"/>
    <property type="evidence" value="ECO:0007669"/>
    <property type="project" value="InterPro"/>
</dbReference>
<dbReference type="InterPro" id="IPR036388">
    <property type="entry name" value="WH-like_DNA-bd_sf"/>
</dbReference>
<feature type="region of interest" description="Disordered" evidence="7">
    <location>
        <begin position="71"/>
        <end position="90"/>
    </location>
</feature>
<dbReference type="OrthoDB" id="4054020at2"/>
<dbReference type="Pfam" id="PF03704">
    <property type="entry name" value="BTAD"/>
    <property type="match status" value="1"/>
</dbReference>
<organism evidence="10 11">
    <name type="scientific">Nocardioides eburneiflavus</name>
    <dbReference type="NCBI Taxonomy" id="2518372"/>
    <lineage>
        <taxon>Bacteria</taxon>
        <taxon>Bacillati</taxon>
        <taxon>Actinomycetota</taxon>
        <taxon>Actinomycetes</taxon>
        <taxon>Propionibacteriales</taxon>
        <taxon>Nocardioidaceae</taxon>
        <taxon>Nocardioides</taxon>
    </lineage>
</organism>
<dbReference type="PANTHER" id="PTHR35807">
    <property type="entry name" value="TRANSCRIPTIONAL REGULATOR REDD-RELATED"/>
    <property type="match status" value="1"/>
</dbReference>
<dbReference type="InterPro" id="IPR000253">
    <property type="entry name" value="FHA_dom"/>
</dbReference>
<evidence type="ECO:0000259" key="9">
    <source>
        <dbReference type="PROSITE" id="PS51755"/>
    </source>
</evidence>
<accession>A0A4Z1CCF6</accession>
<dbReference type="SUPFAM" id="SSF49879">
    <property type="entry name" value="SMAD/FHA domain"/>
    <property type="match status" value="1"/>
</dbReference>
<dbReference type="AlphaFoldDB" id="A0A4Z1CCF6"/>
<keyword evidence="3" id="KW-0805">Transcription regulation</keyword>
<evidence type="ECO:0000256" key="3">
    <source>
        <dbReference type="ARBA" id="ARBA00023015"/>
    </source>
</evidence>
<dbReference type="CDD" id="cd15831">
    <property type="entry name" value="BTAD"/>
    <property type="match status" value="1"/>
</dbReference>
<comment type="similarity">
    <text evidence="1">Belongs to the AfsR/DnrI/RedD regulatory family.</text>
</comment>
<dbReference type="InterPro" id="IPR016032">
    <property type="entry name" value="Sig_transdc_resp-reg_C-effctor"/>
</dbReference>
<dbReference type="InterPro" id="IPR001867">
    <property type="entry name" value="OmpR/PhoB-type_DNA-bd"/>
</dbReference>
<dbReference type="SMART" id="SM00862">
    <property type="entry name" value="Trans_reg_C"/>
    <property type="match status" value="1"/>
</dbReference>
<dbReference type="GO" id="GO:0006355">
    <property type="term" value="P:regulation of DNA-templated transcription"/>
    <property type="evidence" value="ECO:0007669"/>
    <property type="project" value="InterPro"/>
</dbReference>
<dbReference type="Pfam" id="PF00486">
    <property type="entry name" value="Trans_reg_C"/>
    <property type="match status" value="1"/>
</dbReference>
<dbReference type="Pfam" id="PF00498">
    <property type="entry name" value="FHA"/>
    <property type="match status" value="1"/>
</dbReference>
<gene>
    <name evidence="10" type="ORF">EXE59_00765</name>
</gene>
<dbReference type="Gene3D" id="1.25.40.10">
    <property type="entry name" value="Tetratricopeptide repeat domain"/>
    <property type="match status" value="1"/>
</dbReference>
<dbReference type="CDD" id="cd00060">
    <property type="entry name" value="FHA"/>
    <property type="match status" value="1"/>
</dbReference>
<dbReference type="InterPro" id="IPR011990">
    <property type="entry name" value="TPR-like_helical_dom_sf"/>
</dbReference>
<evidence type="ECO:0000256" key="7">
    <source>
        <dbReference type="SAM" id="MobiDB-lite"/>
    </source>
</evidence>
<comment type="caution">
    <text evidence="10">The sequence shown here is derived from an EMBL/GenBank/DDBJ whole genome shotgun (WGS) entry which is preliminary data.</text>
</comment>
<feature type="DNA-binding region" description="OmpR/PhoB-type" evidence="6">
    <location>
        <begin position="100"/>
        <end position="202"/>
    </location>
</feature>
<dbReference type="Gene3D" id="1.10.10.10">
    <property type="entry name" value="Winged helix-like DNA-binding domain superfamily/Winged helix DNA-binding domain"/>
    <property type="match status" value="1"/>
</dbReference>
<dbReference type="InterPro" id="IPR005158">
    <property type="entry name" value="BTAD"/>
</dbReference>
<feature type="domain" description="OmpR/PhoB-type" evidence="9">
    <location>
        <begin position="100"/>
        <end position="202"/>
    </location>
</feature>
<protein>
    <submittedName>
        <fullName evidence="10">FHA domain-containing protein</fullName>
    </submittedName>
</protein>
<dbReference type="InterPro" id="IPR051677">
    <property type="entry name" value="AfsR-DnrI-RedD_regulator"/>
</dbReference>
<feature type="domain" description="FHA" evidence="8">
    <location>
        <begin position="401"/>
        <end position="450"/>
    </location>
</feature>
<keyword evidence="2" id="KW-0597">Phosphoprotein</keyword>
<keyword evidence="11" id="KW-1185">Reference proteome</keyword>
<name>A0A4Z1CCF6_9ACTN</name>
<feature type="region of interest" description="Disordered" evidence="7">
    <location>
        <begin position="1"/>
        <end position="29"/>
    </location>
</feature>